<dbReference type="Pfam" id="PF00732">
    <property type="entry name" value="GMC_oxred_N"/>
    <property type="match status" value="1"/>
</dbReference>
<dbReference type="Gene3D" id="3.50.50.60">
    <property type="entry name" value="FAD/NAD(P)-binding domain"/>
    <property type="match status" value="1"/>
</dbReference>
<feature type="domain" description="Glucose-methanol-choline oxidoreductase N-terminal" evidence="8">
    <location>
        <begin position="258"/>
        <end position="272"/>
    </location>
</feature>
<accession>A0A1H2SJR1</accession>
<feature type="binding site" evidence="5">
    <location>
        <position position="87"/>
    </location>
    <ligand>
        <name>FAD</name>
        <dbReference type="ChEBI" id="CHEBI:57692"/>
    </ligand>
</feature>
<comment type="cofactor">
    <cofactor evidence="1 5">
        <name>FAD</name>
        <dbReference type="ChEBI" id="CHEBI:57692"/>
    </cofactor>
</comment>
<organism evidence="9 10">
    <name type="scientific">Litoreibacter albidus</name>
    <dbReference type="NCBI Taxonomy" id="670155"/>
    <lineage>
        <taxon>Bacteria</taxon>
        <taxon>Pseudomonadati</taxon>
        <taxon>Pseudomonadota</taxon>
        <taxon>Alphaproteobacteria</taxon>
        <taxon>Rhodobacterales</taxon>
        <taxon>Roseobacteraceae</taxon>
        <taxon>Litoreibacter</taxon>
    </lineage>
</organism>
<evidence type="ECO:0000256" key="6">
    <source>
        <dbReference type="RuleBase" id="RU003968"/>
    </source>
</evidence>
<protein>
    <submittedName>
        <fullName evidence="9">Choline dehydrogenase</fullName>
    </submittedName>
</protein>
<evidence type="ECO:0000313" key="10">
    <source>
        <dbReference type="Proteomes" id="UP000199441"/>
    </source>
</evidence>
<dbReference type="GO" id="GO:0016614">
    <property type="term" value="F:oxidoreductase activity, acting on CH-OH group of donors"/>
    <property type="evidence" value="ECO:0007669"/>
    <property type="project" value="InterPro"/>
</dbReference>
<feature type="domain" description="Glucose-methanol-choline oxidoreductase N-terminal" evidence="7">
    <location>
        <begin position="85"/>
        <end position="108"/>
    </location>
</feature>
<dbReference type="InterPro" id="IPR036188">
    <property type="entry name" value="FAD/NAD-bd_sf"/>
</dbReference>
<dbReference type="Gene3D" id="3.30.560.10">
    <property type="entry name" value="Glucose Oxidase, domain 3"/>
    <property type="match status" value="1"/>
</dbReference>
<dbReference type="SUPFAM" id="SSF51905">
    <property type="entry name" value="FAD/NAD(P)-binding domain"/>
    <property type="match status" value="1"/>
</dbReference>
<keyword evidence="3 6" id="KW-0285">Flavoprotein</keyword>
<evidence type="ECO:0000256" key="3">
    <source>
        <dbReference type="ARBA" id="ARBA00022630"/>
    </source>
</evidence>
<dbReference type="RefSeq" id="WP_244508537.1">
    <property type="nucleotide sequence ID" value="NZ_FNOI01000001.1"/>
</dbReference>
<dbReference type="PANTHER" id="PTHR11552">
    <property type="entry name" value="GLUCOSE-METHANOL-CHOLINE GMC OXIDOREDUCTASE"/>
    <property type="match status" value="1"/>
</dbReference>
<comment type="similarity">
    <text evidence="2 6">Belongs to the GMC oxidoreductase family.</text>
</comment>
<dbReference type="InterPro" id="IPR007867">
    <property type="entry name" value="GMC_OxRtase_C"/>
</dbReference>
<dbReference type="PROSITE" id="PS51257">
    <property type="entry name" value="PROKAR_LIPOPROTEIN"/>
    <property type="match status" value="1"/>
</dbReference>
<gene>
    <name evidence="9" type="ORF">SAMN04488001_0822</name>
</gene>
<dbReference type="AlphaFoldDB" id="A0A1H2SJR1"/>
<dbReference type="SUPFAM" id="SSF54373">
    <property type="entry name" value="FAD-linked reductases, C-terminal domain"/>
    <property type="match status" value="1"/>
</dbReference>
<evidence type="ECO:0000256" key="1">
    <source>
        <dbReference type="ARBA" id="ARBA00001974"/>
    </source>
</evidence>
<dbReference type="PIRSF" id="PIRSF000137">
    <property type="entry name" value="Alcohol_oxidase"/>
    <property type="match status" value="1"/>
</dbReference>
<evidence type="ECO:0000256" key="5">
    <source>
        <dbReference type="PIRSR" id="PIRSR000137-2"/>
    </source>
</evidence>
<dbReference type="PANTHER" id="PTHR11552:SF147">
    <property type="entry name" value="CHOLINE DEHYDROGENASE, MITOCHONDRIAL"/>
    <property type="match status" value="1"/>
</dbReference>
<name>A0A1H2SJR1_9RHOB</name>
<dbReference type="InterPro" id="IPR012132">
    <property type="entry name" value="GMC_OxRdtase"/>
</dbReference>
<dbReference type="PROSITE" id="PS00624">
    <property type="entry name" value="GMC_OXRED_2"/>
    <property type="match status" value="1"/>
</dbReference>
<keyword evidence="10" id="KW-1185">Reference proteome</keyword>
<dbReference type="STRING" id="670155.SAMN04488001_0822"/>
<reference evidence="10" key="1">
    <citation type="submission" date="2016-10" db="EMBL/GenBank/DDBJ databases">
        <authorList>
            <person name="Varghese N."/>
            <person name="Submissions S."/>
        </authorList>
    </citation>
    <scope>NUCLEOTIDE SEQUENCE [LARGE SCALE GENOMIC DNA]</scope>
    <source>
        <strain evidence="10">DSM 26922</strain>
    </source>
</reference>
<dbReference type="GO" id="GO:0050660">
    <property type="term" value="F:flavin adenine dinucleotide binding"/>
    <property type="evidence" value="ECO:0007669"/>
    <property type="project" value="InterPro"/>
</dbReference>
<evidence type="ECO:0000256" key="4">
    <source>
        <dbReference type="ARBA" id="ARBA00022827"/>
    </source>
</evidence>
<dbReference type="Pfam" id="PF05199">
    <property type="entry name" value="GMC_oxred_C"/>
    <property type="match status" value="1"/>
</dbReference>
<evidence type="ECO:0000256" key="2">
    <source>
        <dbReference type="ARBA" id="ARBA00010790"/>
    </source>
</evidence>
<keyword evidence="4 5" id="KW-0274">FAD</keyword>
<dbReference type="Proteomes" id="UP000199441">
    <property type="component" value="Unassembled WGS sequence"/>
</dbReference>
<proteinExistence type="inferred from homology"/>
<dbReference type="InterPro" id="IPR000172">
    <property type="entry name" value="GMC_OxRdtase_N"/>
</dbReference>
<sequence>MKDRILEFDYVIVGAGSAGCAIANRLSASGKYTVALLEAGGRDSNPWIHIPVGYFKTMDNPKTDWRYKADSDPGLNGRSIPWPRGRVLGGSSSINGLLYVRGQAQDYDQWAQQGNQGWDWDQVLPYFKKAETWLGDDAGEERGTEGPLKVSPTRLKRDVVDKWIDAAEAAGYKKNPDYNDGDQEGVGYFQLTMANGRRCSSAVAYLKPARGRHNLSIITHAQAKRLILNGKQAVGVVADIKGAHTEIAARREVILSAGAIGSPQILMLSGIGDADGIKTHGITMAHELKGVGRNLQDHLQARPVFKTDLSTINVEVSNFFKQGMIALEYALKRSGPMAMAASLGTGFLKTEPHMDVPDIQFHIQPFSATHPADGPHKFSAFTASVLQLRPESTGHLALKSANWWDHPAIHPNYLATQTDQRTIVRGIQVARRIAEFSPLKEHILEEFAPGRDVAYDDYDGTLEWARNTAVTIYHPTGTCKMGQDDMSVVDARLRVRGITGLRVADCSIMPTIVSGNTNAPAIMIGEKVSDMILEDAIA</sequence>
<evidence type="ECO:0000259" key="7">
    <source>
        <dbReference type="PROSITE" id="PS00623"/>
    </source>
</evidence>
<dbReference type="PROSITE" id="PS00623">
    <property type="entry name" value="GMC_OXRED_1"/>
    <property type="match status" value="1"/>
</dbReference>
<evidence type="ECO:0000313" key="9">
    <source>
        <dbReference type="EMBL" id="SDW31289.1"/>
    </source>
</evidence>
<dbReference type="EMBL" id="FNOI01000001">
    <property type="protein sequence ID" value="SDW31289.1"/>
    <property type="molecule type" value="Genomic_DNA"/>
</dbReference>
<evidence type="ECO:0000259" key="8">
    <source>
        <dbReference type="PROSITE" id="PS00624"/>
    </source>
</evidence>